<dbReference type="OrthoDB" id="9803192at2"/>
<sequence>MGIAEGYARASLHKRLAAQCNDTARRLGATARGTCPVDMTRAQVGVAHAQSCGKCVPCRIGLASVSSMLEDIIDGKADADALVRLRALAEHIRDTSDCAIGSQAAEQVLVSIAAFHDDFAQHMEHGSCLRSSSQGVPCTVSCPAHVDVPGYIALTAAGRFDDAVELIRKDNPFPSACAYVCEHPCEQTCRRALVDDAINIRGMKRYAVDHETRPRAASRLEDTGKKVAIVGSGPSGLSAAYYLARLGHDVTVFERLEKPGGMLRYGIPNYRFPKDILDAEIASIEAAGVRIVCGVDVGADLPIEDVRRDHDALYVAIGAHGDKRVGIEGEDAAGVVSAVEMLREVASGRRPDWSGMDVCVIGGGNVAMDAARTAVRLGAKSVTVVYRRRSADMTALPEEIEGAVADGCHIAELMAPLRIEADADGRVCALQVQPQVTGPVRNGRPSPVPAQRPAESIACQAVVVAVGQEVLSEPFERAGLSCERKTLVVDDGLRCIDAAGAYAGGDCMRGPASAIIAIADGKQAARSIDADLGFHRALSLDIEFEPVSQHDRMPWGRAVLGERSGEQRRHDFDLVEYGFSEQEMRQEAARCLSCDHFGCGILRKEGRLAW</sequence>
<evidence type="ECO:0000313" key="3">
    <source>
        <dbReference type="Proteomes" id="UP000267368"/>
    </source>
</evidence>
<evidence type="ECO:0000313" key="2">
    <source>
        <dbReference type="EMBL" id="RNL21383.1"/>
    </source>
</evidence>
<dbReference type="EMBL" id="QICB01000001">
    <property type="protein sequence ID" value="RNL21383.1"/>
    <property type="molecule type" value="Genomic_DNA"/>
</dbReference>
<evidence type="ECO:0000259" key="1">
    <source>
        <dbReference type="SMART" id="SM00928"/>
    </source>
</evidence>
<dbReference type="PRINTS" id="PR00419">
    <property type="entry name" value="ADXRDTASE"/>
</dbReference>
<organism evidence="2 3">
    <name type="scientific">Slackia faecicanis</name>
    <dbReference type="NCBI Taxonomy" id="255723"/>
    <lineage>
        <taxon>Bacteria</taxon>
        <taxon>Bacillati</taxon>
        <taxon>Actinomycetota</taxon>
        <taxon>Coriobacteriia</taxon>
        <taxon>Eggerthellales</taxon>
        <taxon>Eggerthellaceae</taxon>
        <taxon>Slackia</taxon>
    </lineage>
</organism>
<keyword evidence="3" id="KW-1185">Reference proteome</keyword>
<dbReference type="InterPro" id="IPR037207">
    <property type="entry name" value="Nuop51_4Fe4S-bd_sf"/>
</dbReference>
<dbReference type="InterPro" id="IPR036188">
    <property type="entry name" value="FAD/NAD-bd_sf"/>
</dbReference>
<dbReference type="SUPFAM" id="SSF140490">
    <property type="entry name" value="Nqo1C-terminal domain-like"/>
    <property type="match status" value="1"/>
</dbReference>
<comment type="caution">
    <text evidence="2">The sequence shown here is derived from an EMBL/GenBank/DDBJ whole genome shotgun (WGS) entry which is preliminary data.</text>
</comment>
<dbReference type="Proteomes" id="UP000267368">
    <property type="component" value="Unassembled WGS sequence"/>
</dbReference>
<gene>
    <name evidence="2" type="ORF">DMP07_00580</name>
</gene>
<dbReference type="Pfam" id="PF07992">
    <property type="entry name" value="Pyr_redox_2"/>
    <property type="match status" value="1"/>
</dbReference>
<accession>A0A3N0AGV2</accession>
<dbReference type="GO" id="GO:0051539">
    <property type="term" value="F:4 iron, 4 sulfur cluster binding"/>
    <property type="evidence" value="ECO:0007669"/>
    <property type="project" value="InterPro"/>
</dbReference>
<dbReference type="InterPro" id="IPR009051">
    <property type="entry name" value="Helical_ferredxn"/>
</dbReference>
<reference evidence="3" key="1">
    <citation type="submission" date="2018-05" db="EMBL/GenBank/DDBJ databases">
        <title>Genome Sequencing of selected type strains of the family Eggerthellaceae.</title>
        <authorList>
            <person name="Danylec N."/>
            <person name="Stoll D.A."/>
            <person name="Doetsch A."/>
            <person name="Huch M."/>
        </authorList>
    </citation>
    <scope>NUCLEOTIDE SEQUENCE [LARGE SCALE GENOMIC DNA]</scope>
    <source>
        <strain evidence="3">DSM 17537</strain>
    </source>
</reference>
<dbReference type="AlphaFoldDB" id="A0A3N0AGV2"/>
<proteinExistence type="predicted"/>
<dbReference type="Gene3D" id="1.10.1060.10">
    <property type="entry name" value="Alpha-helical ferredoxin"/>
    <property type="match status" value="1"/>
</dbReference>
<dbReference type="SMART" id="SM00928">
    <property type="entry name" value="NADH_4Fe-4S"/>
    <property type="match status" value="1"/>
</dbReference>
<dbReference type="Gene3D" id="3.50.50.60">
    <property type="entry name" value="FAD/NAD(P)-binding domain"/>
    <property type="match status" value="2"/>
</dbReference>
<dbReference type="InterPro" id="IPR028261">
    <property type="entry name" value="DPD_II"/>
</dbReference>
<dbReference type="InterPro" id="IPR019575">
    <property type="entry name" value="Nuop51_4Fe4S-bd"/>
</dbReference>
<name>A0A3N0AGV2_9ACTN</name>
<dbReference type="GO" id="GO:0016491">
    <property type="term" value="F:oxidoreductase activity"/>
    <property type="evidence" value="ECO:0007669"/>
    <property type="project" value="InterPro"/>
</dbReference>
<dbReference type="NCBIfam" id="NF009410">
    <property type="entry name" value="PRK12771.1"/>
    <property type="match status" value="1"/>
</dbReference>
<dbReference type="SUPFAM" id="SSF51971">
    <property type="entry name" value="Nucleotide-binding domain"/>
    <property type="match status" value="1"/>
</dbReference>
<protein>
    <submittedName>
        <fullName evidence="2">Glutamate synthase</fullName>
    </submittedName>
</protein>
<feature type="domain" description="NADH-ubiquinone oxidoreductase 51kDa subunit iron-sulphur binding" evidence="1">
    <location>
        <begin position="37"/>
        <end position="82"/>
    </location>
</feature>
<dbReference type="PANTHER" id="PTHR42783:SF3">
    <property type="entry name" value="GLUTAMATE SYNTHASE [NADPH] SMALL CHAIN-RELATED"/>
    <property type="match status" value="1"/>
</dbReference>
<dbReference type="InterPro" id="IPR023753">
    <property type="entry name" value="FAD/NAD-binding_dom"/>
</dbReference>
<dbReference type="Pfam" id="PF10589">
    <property type="entry name" value="NADH_4Fe-4S"/>
    <property type="match status" value="1"/>
</dbReference>
<dbReference type="Pfam" id="PF14691">
    <property type="entry name" value="Fer4_20"/>
    <property type="match status" value="1"/>
</dbReference>
<dbReference type="PANTHER" id="PTHR42783">
    <property type="entry name" value="GLUTAMATE SYNTHASE [NADPH] SMALL CHAIN"/>
    <property type="match status" value="1"/>
</dbReference>
<dbReference type="SUPFAM" id="SSF46548">
    <property type="entry name" value="alpha-helical ferredoxin"/>
    <property type="match status" value="2"/>
</dbReference>
<dbReference type="RefSeq" id="WP_123197225.1">
    <property type="nucleotide sequence ID" value="NZ_QICB01000001.1"/>
</dbReference>